<dbReference type="RefSeq" id="XP_018131202.1">
    <property type="nucleotide sequence ID" value="XM_018273739.2"/>
</dbReference>
<evidence type="ECO:0000313" key="2">
    <source>
        <dbReference type="EMBL" id="OBT97469.1"/>
    </source>
</evidence>
<dbReference type="Proteomes" id="UP000091956">
    <property type="component" value="Unassembled WGS sequence"/>
</dbReference>
<evidence type="ECO:0000313" key="3">
    <source>
        <dbReference type="Proteomes" id="UP000091956"/>
    </source>
</evidence>
<accession>A0A1B8GNP4</accession>
<dbReference type="AlphaFoldDB" id="A0A1B8GNP4"/>
<reference evidence="2 3" key="1">
    <citation type="submission" date="2016-03" db="EMBL/GenBank/DDBJ databases">
        <title>Comparative genomics of Pseudogymnoascus destructans, the fungus causing white-nose syndrome of bats.</title>
        <authorList>
            <person name="Palmer J.M."/>
            <person name="Drees K.P."/>
            <person name="Foster J.T."/>
            <person name="Lindner D.L."/>
        </authorList>
    </citation>
    <scope>NUCLEOTIDE SEQUENCE [LARGE SCALE GENOMIC DNA]</scope>
    <source>
        <strain evidence="2 3">UAMH 10579</strain>
    </source>
</reference>
<gene>
    <name evidence="2" type="ORF">VE01_04264</name>
</gene>
<proteinExistence type="predicted"/>
<name>A0A1B8GNP4_9PEZI</name>
<keyword evidence="3" id="KW-1185">Reference proteome</keyword>
<reference evidence="3" key="2">
    <citation type="journal article" date="2018" name="Nat. Commun.">
        <title>Extreme sensitivity to ultraviolet light in the fungal pathogen causing white-nose syndrome of bats.</title>
        <authorList>
            <person name="Palmer J.M."/>
            <person name="Drees K.P."/>
            <person name="Foster J.T."/>
            <person name="Lindner D.L."/>
        </authorList>
    </citation>
    <scope>NUCLEOTIDE SEQUENCE [LARGE SCALE GENOMIC DNA]</scope>
    <source>
        <strain evidence="3">UAMH 10579</strain>
    </source>
</reference>
<feature type="region of interest" description="Disordered" evidence="1">
    <location>
        <begin position="1"/>
        <end position="56"/>
    </location>
</feature>
<dbReference type="OrthoDB" id="5552418at2759"/>
<dbReference type="GeneID" id="28837650"/>
<organism evidence="2 3">
    <name type="scientific">Pseudogymnoascus verrucosus</name>
    <dbReference type="NCBI Taxonomy" id="342668"/>
    <lineage>
        <taxon>Eukaryota</taxon>
        <taxon>Fungi</taxon>
        <taxon>Dikarya</taxon>
        <taxon>Ascomycota</taxon>
        <taxon>Pezizomycotina</taxon>
        <taxon>Leotiomycetes</taxon>
        <taxon>Thelebolales</taxon>
        <taxon>Thelebolaceae</taxon>
        <taxon>Pseudogymnoascus</taxon>
    </lineage>
</organism>
<protein>
    <submittedName>
        <fullName evidence="2">Uncharacterized protein</fullName>
    </submittedName>
</protein>
<sequence length="334" mass="36966">MDGHGPTRRQNEPRQYASSGDRFAPSQDSGRSFSDELAARRRQPAVAGPGSSSQRNALSNYSFYAAHEPSFTAVSSVDQMTYQTEYAQEPRQQQTSYASYDSNLTYGMGQQPLGGLMYESSQQFNQQQSAAGQVLSNTNPFYPTESMANQIHSGIYPGPAGSIGLPQTRQESTGGPEISATIDHGYRRCSADLGQIFQNISDGRLAVAGQLLSSFSEWLISHVEDMELTVDDTAQEEVRSKLWDDFNNAWLALMHKQMTLTRGLLEAGITLQQPQLMTAEVISKICTDLLKLDDEYLEKHGLINYQYGVLEDQIIESAIICLDILENYGSQQEG</sequence>
<feature type="compositionally biased region" description="Basic and acidic residues" evidence="1">
    <location>
        <begin position="1"/>
        <end position="12"/>
    </location>
</feature>
<evidence type="ECO:0000256" key="1">
    <source>
        <dbReference type="SAM" id="MobiDB-lite"/>
    </source>
</evidence>
<dbReference type="EMBL" id="KV460222">
    <property type="protein sequence ID" value="OBT97469.1"/>
    <property type="molecule type" value="Genomic_DNA"/>
</dbReference>